<keyword evidence="2" id="KW-1185">Reference proteome</keyword>
<evidence type="ECO:0000313" key="1">
    <source>
        <dbReference type="EMBL" id="AFK02518.1"/>
    </source>
</evidence>
<dbReference type="Proteomes" id="UP000002875">
    <property type="component" value="Chromosome"/>
</dbReference>
<gene>
    <name evidence="1" type="ordered locus">Emtol_1369</name>
</gene>
<dbReference type="InterPro" id="IPR001087">
    <property type="entry name" value="GDSL"/>
</dbReference>
<name>A0ABN4AK45_EMTOG</name>
<dbReference type="PROSITE" id="PS51257">
    <property type="entry name" value="PROKAR_LIPOPROTEIN"/>
    <property type="match status" value="1"/>
</dbReference>
<evidence type="ECO:0000313" key="2">
    <source>
        <dbReference type="Proteomes" id="UP000002875"/>
    </source>
</evidence>
<protein>
    <submittedName>
        <fullName evidence="1">Lipolytic protein G-D-S-L family</fullName>
    </submittedName>
</protein>
<dbReference type="Gene3D" id="3.40.50.1110">
    <property type="entry name" value="SGNH hydrolase"/>
    <property type="match status" value="1"/>
</dbReference>
<dbReference type="SUPFAM" id="SSF52266">
    <property type="entry name" value="SGNH hydrolase"/>
    <property type="match status" value="1"/>
</dbReference>
<dbReference type="EMBL" id="CP002961">
    <property type="protein sequence ID" value="AFK02518.1"/>
    <property type="molecule type" value="Genomic_DNA"/>
</dbReference>
<dbReference type="InterPro" id="IPR036514">
    <property type="entry name" value="SGNH_hydro_sf"/>
</dbReference>
<sequence>MKPFLRILAVAFTGLALISSCETQTEDTSPILASNGDAIFSKYIAVGGSLTAGYTNGGLYREGQLTAFPNLIAQQAGVKFEQALFPAGQENGTGYLTTTLSNIAPVFNKVTDKLGVVSTSPFVLSKYASINNNYGVVGLRVADINKAGLGNAKTQGFNPFFERILPVSKEELSYTDFVKESSPSFFTLSLGEQDLLVYAVSGGKIAMTETSSFAINIQKLLDALVVNKAPGILTNLPNILDLPYFNFYSFAELSKNLGVTEIYITAGNGVIRAATANDKILIDAIPNVGKVNAVGQKKGFTAAYPLSNEEVLDKDEINIIAARQNDFNGILKFEAEKRSITLFDLNSLYTKIKNKTYTVNGLTFESSPLTGGFFSLDGINPTPRGSAVIANEIIKVINENYKNSLKTTIPTLDVSKFEGLKIK</sequence>
<dbReference type="Pfam" id="PF00657">
    <property type="entry name" value="Lipase_GDSL"/>
    <property type="match status" value="1"/>
</dbReference>
<organism evidence="1 2">
    <name type="scientific">Emticicia oligotrophica (strain DSM 17448 / CIP 109782 / MTCC 6937 / GPTSA100-15)</name>
    <dbReference type="NCBI Taxonomy" id="929562"/>
    <lineage>
        <taxon>Bacteria</taxon>
        <taxon>Pseudomonadati</taxon>
        <taxon>Bacteroidota</taxon>
        <taxon>Cytophagia</taxon>
        <taxon>Cytophagales</taxon>
        <taxon>Leadbetterellaceae</taxon>
        <taxon>Emticicia</taxon>
    </lineage>
</organism>
<proteinExistence type="predicted"/>
<dbReference type="RefSeq" id="WP_015028218.1">
    <property type="nucleotide sequence ID" value="NC_018748.1"/>
</dbReference>
<accession>A0ABN4AK45</accession>
<reference evidence="1 2" key="1">
    <citation type="submission" date="2011-07" db="EMBL/GenBank/DDBJ databases">
        <title>The complete genome of chromosome of Emticicia oligotrophica DSM 17448.</title>
        <authorList>
            <consortium name="US DOE Joint Genome Institute (JGI-PGF)"/>
            <person name="Lucas S."/>
            <person name="Han J."/>
            <person name="Lapidus A."/>
            <person name="Bruce D."/>
            <person name="Goodwin L."/>
            <person name="Pitluck S."/>
            <person name="Peters L."/>
            <person name="Kyrpides N."/>
            <person name="Mavromatis K."/>
            <person name="Ivanova N."/>
            <person name="Ovchinnikova G."/>
            <person name="Teshima H."/>
            <person name="Detter J.C."/>
            <person name="Tapia R."/>
            <person name="Han C."/>
            <person name="Land M."/>
            <person name="Hauser L."/>
            <person name="Markowitz V."/>
            <person name="Cheng J.-F."/>
            <person name="Hugenholtz P."/>
            <person name="Woyke T."/>
            <person name="Wu D."/>
            <person name="Tindall B."/>
            <person name="Pomrenke H."/>
            <person name="Brambilla E."/>
            <person name="Klenk H.-P."/>
            <person name="Eisen J.A."/>
        </authorList>
    </citation>
    <scope>NUCLEOTIDE SEQUENCE [LARGE SCALE GENOMIC DNA]</scope>
    <source>
        <strain evidence="1 2">DSM 17448</strain>
    </source>
</reference>